<dbReference type="EMBL" id="ADBV01019118">
    <property type="protein sequence ID" value="EJW71242.1"/>
    <property type="molecule type" value="Genomic_DNA"/>
</dbReference>
<sequence>MPKALIYIYEELCIKMPLDLEDRSVDTSASSRLLETREVGRRSSRKMGPGSAAMLALEREAAAKKTEKERKHKKRKSDESSPDSGSGKPKMGLRARAKQAERISKTNCCSRKKQKGWFAFISFNFFSFYFFDI</sequence>
<evidence type="ECO:0000256" key="1">
    <source>
        <dbReference type="SAM" id="MobiDB-lite"/>
    </source>
</evidence>
<feature type="compositionally biased region" description="Basic and acidic residues" evidence="1">
    <location>
        <begin position="57"/>
        <end position="69"/>
    </location>
</feature>
<evidence type="ECO:0000313" key="3">
    <source>
        <dbReference type="Proteomes" id="UP000004810"/>
    </source>
</evidence>
<comment type="caution">
    <text evidence="2">The sequence shown here is derived from an EMBL/GenBank/DDBJ whole genome shotgun (WGS) entry which is preliminary data.</text>
</comment>
<proteinExistence type="predicted"/>
<organism evidence="2 3">
    <name type="scientific">Wuchereria bancrofti</name>
    <dbReference type="NCBI Taxonomy" id="6293"/>
    <lineage>
        <taxon>Eukaryota</taxon>
        <taxon>Metazoa</taxon>
        <taxon>Ecdysozoa</taxon>
        <taxon>Nematoda</taxon>
        <taxon>Chromadorea</taxon>
        <taxon>Rhabditida</taxon>
        <taxon>Spirurina</taxon>
        <taxon>Spiruromorpha</taxon>
        <taxon>Filarioidea</taxon>
        <taxon>Onchocercidae</taxon>
        <taxon>Wuchereria</taxon>
    </lineage>
</organism>
<evidence type="ECO:0000313" key="2">
    <source>
        <dbReference type="EMBL" id="EJW71242.1"/>
    </source>
</evidence>
<dbReference type="AlphaFoldDB" id="J9E2R7"/>
<name>J9E2R7_WUCBA</name>
<feature type="region of interest" description="Disordered" evidence="1">
    <location>
        <begin position="24"/>
        <end position="106"/>
    </location>
</feature>
<gene>
    <name evidence="2" type="ORF">WUBG_17852</name>
</gene>
<reference evidence="3" key="1">
    <citation type="submission" date="2012-08" db="EMBL/GenBank/DDBJ databases">
        <title>The Genome Sequence of Wuchereria bancrofti.</title>
        <authorList>
            <person name="Nutman T.B."/>
            <person name="Fink D.L."/>
            <person name="Russ C."/>
            <person name="Young S."/>
            <person name="Zeng Q."/>
            <person name="Koehrsen M."/>
            <person name="Alvarado L."/>
            <person name="Berlin A."/>
            <person name="Chapman S.B."/>
            <person name="Chen Z."/>
            <person name="Freedman E."/>
            <person name="Gellesch M."/>
            <person name="Goldberg J."/>
            <person name="Griggs A."/>
            <person name="Gujja S."/>
            <person name="Heilman E.R."/>
            <person name="Heiman D."/>
            <person name="Hepburn T."/>
            <person name="Howarth C."/>
            <person name="Jen D."/>
            <person name="Larson L."/>
            <person name="Lewis B."/>
            <person name="Mehta T."/>
            <person name="Park D."/>
            <person name="Pearson M."/>
            <person name="Roberts A."/>
            <person name="Saif S."/>
            <person name="Shea T."/>
            <person name="Shenoy N."/>
            <person name="Sisk P."/>
            <person name="Stolte C."/>
            <person name="Sykes S."/>
            <person name="Walk T."/>
            <person name="White J."/>
            <person name="Yandava C."/>
            <person name="Haas B."/>
            <person name="Henn M.R."/>
            <person name="Nusbaum C."/>
            <person name="Birren B."/>
        </authorList>
    </citation>
    <scope>NUCLEOTIDE SEQUENCE [LARGE SCALE GENOMIC DNA]</scope>
    <source>
        <strain evidence="3">NA</strain>
    </source>
</reference>
<dbReference type="Proteomes" id="UP000004810">
    <property type="component" value="Unassembled WGS sequence"/>
</dbReference>
<accession>J9E2R7</accession>
<protein>
    <submittedName>
        <fullName evidence="2">Uncharacterized protein</fullName>
    </submittedName>
</protein>